<sequence length="346" mass="39201">MAAVVHRSNNGSVGQETTLSQLNMIPVPLELRTFLYQAYGIEPHMLAYFNQYEPNRLLFIEILELSTILPIQKREVGLPGQNEAPKRSHKSLWQSLTDVEREKLQRERRKRKAYKTSLCKAFRENNKCEYGAECVFAHGEKELRLPPQVKETYYLCCYDEGKVAQVDLILLKLAHPKYKTQLCNKFSIWNYCPYGSRCQFIHQRSFASVGLASAIKPEDAENVKNDSSRLGNFNAAQTKSRCTDLLPIPEKHLLFPEQNSFYCSLPSTDLNRIRNAGHFAEVINNQHSVSGNLNLTGTSDAGYRDESLGGSIRSRMNSSVLNGLNSLADDDSVLGQLSEQLNNMFV</sequence>
<dbReference type="FunFam" id="4.10.1000.10:FF:000001">
    <property type="entry name" value="zinc finger CCCH domain-containing protein 15-like"/>
    <property type="match status" value="1"/>
</dbReference>
<evidence type="ECO:0000259" key="6">
    <source>
        <dbReference type="PROSITE" id="PS50103"/>
    </source>
</evidence>
<feature type="domain" description="C3H1-type" evidence="6">
    <location>
        <begin position="113"/>
        <end position="141"/>
    </location>
</feature>
<dbReference type="InterPro" id="IPR000571">
    <property type="entry name" value="Znf_CCCH"/>
</dbReference>
<evidence type="ECO:0000256" key="2">
    <source>
        <dbReference type="ARBA" id="ARBA00022737"/>
    </source>
</evidence>
<keyword evidence="3 5" id="KW-0863">Zinc-finger</keyword>
<dbReference type="Pfam" id="PF00642">
    <property type="entry name" value="zf-CCCH"/>
    <property type="match status" value="2"/>
</dbReference>
<dbReference type="SUPFAM" id="SSF90229">
    <property type="entry name" value="CCCH zinc finger"/>
    <property type="match status" value="2"/>
</dbReference>
<evidence type="ECO:0000313" key="7">
    <source>
        <dbReference type="Proteomes" id="UP000887581"/>
    </source>
</evidence>
<name>A0A915Q5G6_9BILA</name>
<dbReference type="PANTHER" id="PTHR12547:SF144">
    <property type="entry name" value="C3H1-TYPE DOMAIN-CONTAINING PROTEIN"/>
    <property type="match status" value="1"/>
</dbReference>
<protein>
    <submittedName>
        <fullName evidence="8">C3H1-type domain-containing protein</fullName>
    </submittedName>
</protein>
<keyword evidence="4 5" id="KW-0862">Zinc</keyword>
<dbReference type="GO" id="GO:0008270">
    <property type="term" value="F:zinc ion binding"/>
    <property type="evidence" value="ECO:0007669"/>
    <property type="project" value="UniProtKB-KW"/>
</dbReference>
<dbReference type="Proteomes" id="UP000887581">
    <property type="component" value="Unplaced"/>
</dbReference>
<evidence type="ECO:0000256" key="3">
    <source>
        <dbReference type="ARBA" id="ARBA00022771"/>
    </source>
</evidence>
<dbReference type="WBParaSite" id="sdigi.contig605.g9189.t1">
    <property type="protein sequence ID" value="sdigi.contig605.g9189.t1"/>
    <property type="gene ID" value="sdigi.contig605.g9189"/>
</dbReference>
<dbReference type="SMART" id="SM00356">
    <property type="entry name" value="ZnF_C3H1"/>
    <property type="match status" value="2"/>
</dbReference>
<dbReference type="InterPro" id="IPR036855">
    <property type="entry name" value="Znf_CCCH_sf"/>
</dbReference>
<dbReference type="InterPro" id="IPR045877">
    <property type="entry name" value="ZFP36-like"/>
</dbReference>
<proteinExistence type="predicted"/>
<feature type="domain" description="C3H1-type" evidence="6">
    <location>
        <begin position="177"/>
        <end position="205"/>
    </location>
</feature>
<keyword evidence="1 5" id="KW-0479">Metal-binding</keyword>
<reference evidence="8" key="1">
    <citation type="submission" date="2022-11" db="UniProtKB">
        <authorList>
            <consortium name="WormBaseParasite"/>
        </authorList>
    </citation>
    <scope>IDENTIFICATION</scope>
</reference>
<evidence type="ECO:0000256" key="1">
    <source>
        <dbReference type="ARBA" id="ARBA00022723"/>
    </source>
</evidence>
<evidence type="ECO:0000256" key="4">
    <source>
        <dbReference type="ARBA" id="ARBA00022833"/>
    </source>
</evidence>
<feature type="zinc finger region" description="C3H1-type" evidence="5">
    <location>
        <begin position="177"/>
        <end position="205"/>
    </location>
</feature>
<dbReference type="GO" id="GO:0043186">
    <property type="term" value="C:P granule"/>
    <property type="evidence" value="ECO:0007669"/>
    <property type="project" value="UniProtKB-ARBA"/>
</dbReference>
<evidence type="ECO:0000313" key="8">
    <source>
        <dbReference type="WBParaSite" id="sdigi.contig605.g9189.t1"/>
    </source>
</evidence>
<keyword evidence="2" id="KW-0677">Repeat</keyword>
<dbReference type="GO" id="GO:0005829">
    <property type="term" value="C:cytosol"/>
    <property type="evidence" value="ECO:0007669"/>
    <property type="project" value="TreeGrafter"/>
</dbReference>
<dbReference type="Gene3D" id="6.10.250.3220">
    <property type="match status" value="1"/>
</dbReference>
<dbReference type="Gene3D" id="4.10.1000.10">
    <property type="entry name" value="Zinc finger, CCCH-type"/>
    <property type="match status" value="1"/>
</dbReference>
<dbReference type="PROSITE" id="PS50103">
    <property type="entry name" value="ZF_C3H1"/>
    <property type="match status" value="2"/>
</dbReference>
<dbReference type="AlphaFoldDB" id="A0A915Q5G6"/>
<keyword evidence="7" id="KW-1185">Reference proteome</keyword>
<dbReference type="GO" id="GO:0003730">
    <property type="term" value="F:mRNA 3'-UTR binding"/>
    <property type="evidence" value="ECO:0007669"/>
    <property type="project" value="TreeGrafter"/>
</dbReference>
<organism evidence="7 8">
    <name type="scientific">Setaria digitata</name>
    <dbReference type="NCBI Taxonomy" id="48799"/>
    <lineage>
        <taxon>Eukaryota</taxon>
        <taxon>Metazoa</taxon>
        <taxon>Ecdysozoa</taxon>
        <taxon>Nematoda</taxon>
        <taxon>Chromadorea</taxon>
        <taxon>Rhabditida</taxon>
        <taxon>Spirurina</taxon>
        <taxon>Spiruromorpha</taxon>
        <taxon>Filarioidea</taxon>
        <taxon>Setariidae</taxon>
        <taxon>Setaria</taxon>
    </lineage>
</organism>
<evidence type="ECO:0000256" key="5">
    <source>
        <dbReference type="PROSITE-ProRule" id="PRU00723"/>
    </source>
</evidence>
<accession>A0A915Q5G6</accession>
<feature type="zinc finger region" description="C3H1-type" evidence="5">
    <location>
        <begin position="113"/>
        <end position="141"/>
    </location>
</feature>
<dbReference type="PANTHER" id="PTHR12547">
    <property type="entry name" value="CCCH ZINC FINGER/TIS11-RELATED"/>
    <property type="match status" value="1"/>
</dbReference>